<dbReference type="InterPro" id="IPR051043">
    <property type="entry name" value="Sulfatase_Mod_Factor_Kinase"/>
</dbReference>
<dbReference type="PROSITE" id="PS50234">
    <property type="entry name" value="VWFA"/>
    <property type="match status" value="1"/>
</dbReference>
<dbReference type="InterPro" id="IPR016187">
    <property type="entry name" value="CTDL_fold"/>
</dbReference>
<dbReference type="NCBIfam" id="NF041121">
    <property type="entry name" value="SAV_2336_NTERM"/>
    <property type="match status" value="1"/>
</dbReference>
<organism evidence="3 4">
    <name type="scientific">Laspinema palackyanum D2a</name>
    <dbReference type="NCBI Taxonomy" id="2953684"/>
    <lineage>
        <taxon>Bacteria</taxon>
        <taxon>Bacillati</taxon>
        <taxon>Cyanobacteriota</taxon>
        <taxon>Cyanophyceae</taxon>
        <taxon>Oscillatoriophycideae</taxon>
        <taxon>Oscillatoriales</taxon>
        <taxon>Laspinemataceae</taxon>
        <taxon>Laspinema</taxon>
        <taxon>Laspinema palackyanum</taxon>
    </lineage>
</organism>
<gene>
    <name evidence="3" type="ORF">NG799_03345</name>
</gene>
<comment type="caution">
    <text evidence="3">The sequence shown here is derived from an EMBL/GenBank/DDBJ whole genome shotgun (WGS) entry which is preliminary data.</text>
</comment>
<dbReference type="InterPro" id="IPR042095">
    <property type="entry name" value="SUMF_sf"/>
</dbReference>
<evidence type="ECO:0000256" key="1">
    <source>
        <dbReference type="SAM" id="MobiDB-lite"/>
    </source>
</evidence>
<accession>A0ABT2MKW9</accession>
<protein>
    <submittedName>
        <fullName evidence="3">SUMF1/EgtB/PvdO family nonheme iron enzyme</fullName>
    </submittedName>
</protein>
<dbReference type="PANTHER" id="PTHR23150">
    <property type="entry name" value="SULFATASE MODIFYING FACTOR 1, 2"/>
    <property type="match status" value="1"/>
</dbReference>
<dbReference type="Proteomes" id="UP001525890">
    <property type="component" value="Unassembled WGS sequence"/>
</dbReference>
<dbReference type="InterPro" id="IPR005532">
    <property type="entry name" value="SUMF_dom"/>
</dbReference>
<feature type="region of interest" description="Disordered" evidence="1">
    <location>
        <begin position="12"/>
        <end position="51"/>
    </location>
</feature>
<dbReference type="SUPFAM" id="SSF56436">
    <property type="entry name" value="C-type lectin-like"/>
    <property type="match status" value="1"/>
</dbReference>
<dbReference type="Gene3D" id="3.90.1580.10">
    <property type="entry name" value="paralog of FGE (formylglycine-generating enzyme)"/>
    <property type="match status" value="1"/>
</dbReference>
<feature type="domain" description="VWFA" evidence="2">
    <location>
        <begin position="583"/>
        <end position="777"/>
    </location>
</feature>
<dbReference type="InterPro" id="IPR047738">
    <property type="entry name" value="SAV_2336-like_N"/>
</dbReference>
<name>A0ABT2MKW9_9CYAN</name>
<evidence type="ECO:0000313" key="4">
    <source>
        <dbReference type="Proteomes" id="UP001525890"/>
    </source>
</evidence>
<proteinExistence type="predicted"/>
<keyword evidence="4" id="KW-1185">Reference proteome</keyword>
<dbReference type="SUPFAM" id="SSF53300">
    <property type="entry name" value="vWA-like"/>
    <property type="match status" value="1"/>
</dbReference>
<reference evidence="3 4" key="1">
    <citation type="journal article" date="2022" name="Front. Microbiol.">
        <title>High genomic differentiation and limited gene flow indicate recent cryptic speciation within the genus Laspinema (cyanobacteria).</title>
        <authorList>
            <person name="Stanojkovic A."/>
            <person name="Skoupy S."/>
            <person name="Skaloud P."/>
            <person name="Dvorak P."/>
        </authorList>
    </citation>
    <scope>NUCLEOTIDE SEQUENCE [LARGE SCALE GENOMIC DNA]</scope>
    <source>
        <strain evidence="3 4">D2a</strain>
    </source>
</reference>
<dbReference type="InterPro" id="IPR002035">
    <property type="entry name" value="VWF_A"/>
</dbReference>
<dbReference type="EMBL" id="JAMXFF010000003">
    <property type="protein sequence ID" value="MCT7965368.1"/>
    <property type="molecule type" value="Genomic_DNA"/>
</dbReference>
<dbReference type="Gene3D" id="3.40.50.410">
    <property type="entry name" value="von Willebrand factor, type A domain"/>
    <property type="match status" value="1"/>
</dbReference>
<dbReference type="Pfam" id="PF03781">
    <property type="entry name" value="FGE-sulfatase"/>
    <property type="match status" value="1"/>
</dbReference>
<dbReference type="InterPro" id="IPR036465">
    <property type="entry name" value="vWFA_dom_sf"/>
</dbReference>
<dbReference type="PANTHER" id="PTHR23150:SF19">
    <property type="entry name" value="FORMYLGLYCINE-GENERATING ENZYME"/>
    <property type="match status" value="1"/>
</dbReference>
<evidence type="ECO:0000313" key="3">
    <source>
        <dbReference type="EMBL" id="MCT7965368.1"/>
    </source>
</evidence>
<sequence>MIWLALQERVDSDGVSSDVPFEEVIETPSSPSKPVSEPILPSEPPLPAERQADIVPELPKPSSSLSLPEHYRPIPVPDPPAIPDTLQQARALRLLARSVPVGVAQILDEAATVDRIADTGVWQLVLKLKMELWLDVALVYDLSPSMSLWGRFGKDLRQLLSRYGEFRDLREWRLEYDSSGKVSLRSRNGTRHNPRELLTGDRRRLVVIVSDCVAPAWHDGKIHDFIKVWTEELPTVVLQVFPERLWHRTALARAIAVEFRGRRAGLPSNQLIPTARSYWDRRRISSKNRPESQIYLPIVTIEPEFLLDLAQVLVGDRRASVAGIVWDKSHCSLPANRKQLPSNTSRSKPRDRVDTFFLTASPTARELGGLLATAPVITLPIIRLIQRAILPESSSVHVAEVLMSGLFKLSSDEKPTIQNAERLLYQPIDDGVRDRLLQTVPSLDGVIIIERVSRYIAKGLGKSMADFKALLRAPNQDSNTPGETAFITAFATVTAKVLRGLGDEFAAIADSLAPPLPSPDTKTQPLNFTLEDREYEVAKIVEFLPLHPFDYEPAIITDILKFLDFETADPEEFSVNPKVFNRDVYILIEQSVSMIRKDQGKDKTRWQLIAEYVSGDLQDLMRGRNGRKVCDKVTVYFFGSPTQIGNCYEIDQSSNILRSIFYENRPRHKTYIAKTFEACLAELRLTPKTESNKNGAFIIIYTDGMLDDHSTFAEQIHQIAEELPNADVLKVIIIGVGDDIKSNPEPFLDLDFNLTNNKHNIVIFDMADEMEDIIETLERQLRDDNIQHIIPEWVKQNYPEWFAEYSKSVRSKQSLENQIFIRRYTRNGQYFCQPLGNSIGLEMVLIPGGTFLMGSPDNELDNYGSEKPQHPVTVGQFFIGRYLITQEQWRVVASYESVERRLEPEPSYFKGNHRPVERVNWDDAIEFCKRLSVKTGRTYRLPTEAEWEYACRAETQTPFHFGETITDELANYNGIAIYGRGKIGKESKETTDVGSFPPNNFGLHDMHGNVWEWCKDDWHDNYAGAPNDGSAWIGKNSTTTGQVVRGGSWNFLPRLCRSACRDDILRGYLDNYIGFRVVCEP</sequence>
<evidence type="ECO:0000259" key="2">
    <source>
        <dbReference type="PROSITE" id="PS50234"/>
    </source>
</evidence>